<feature type="compositionally biased region" description="Polar residues" evidence="1">
    <location>
        <begin position="73"/>
        <end position="86"/>
    </location>
</feature>
<evidence type="ECO:0000313" key="3">
    <source>
        <dbReference type="EMBL" id="GFS00467.1"/>
    </source>
</evidence>
<dbReference type="Proteomes" id="UP000762676">
    <property type="component" value="Unassembled WGS sequence"/>
</dbReference>
<accession>A0AAV4HRH3</accession>
<sequence length="215" mass="24762">MFIFIGPIGAIILAPILLPLLYVIYRCCFRKPSKNEDVEAPRNEQYPTVSTQHSPIYRNRPFEDGVDEINRFRQPTPNRNFQSSYLSDRGTGVHTSRFEKSTTEVYNNRLYDQRGNLRSTRKAQNSHYYTQGGSHINHAETKSDDDRGRPATRRSVQPKVLESNASYHTGRSKSTPSTGRSQNKSSRNRESSCPTQEYKQNNDRKSFPGQRRNAE</sequence>
<feature type="compositionally biased region" description="Polar residues" evidence="1">
    <location>
        <begin position="163"/>
        <end position="199"/>
    </location>
</feature>
<keyword evidence="2" id="KW-0812">Transmembrane</keyword>
<evidence type="ECO:0000256" key="1">
    <source>
        <dbReference type="SAM" id="MobiDB-lite"/>
    </source>
</evidence>
<gene>
    <name evidence="3" type="ORF">ElyMa_006399500</name>
</gene>
<proteinExistence type="predicted"/>
<organism evidence="3 4">
    <name type="scientific">Elysia marginata</name>
    <dbReference type="NCBI Taxonomy" id="1093978"/>
    <lineage>
        <taxon>Eukaryota</taxon>
        <taxon>Metazoa</taxon>
        <taxon>Spiralia</taxon>
        <taxon>Lophotrochozoa</taxon>
        <taxon>Mollusca</taxon>
        <taxon>Gastropoda</taxon>
        <taxon>Heterobranchia</taxon>
        <taxon>Euthyneura</taxon>
        <taxon>Panpulmonata</taxon>
        <taxon>Sacoglossa</taxon>
        <taxon>Placobranchoidea</taxon>
        <taxon>Plakobranchidae</taxon>
        <taxon>Elysia</taxon>
    </lineage>
</organism>
<feature type="compositionally biased region" description="Basic and acidic residues" evidence="1">
    <location>
        <begin position="200"/>
        <end position="215"/>
    </location>
</feature>
<dbReference type="AlphaFoldDB" id="A0AAV4HRH3"/>
<keyword evidence="4" id="KW-1185">Reference proteome</keyword>
<protein>
    <submittedName>
        <fullName evidence="3">Uncharacterized protein</fullName>
    </submittedName>
</protein>
<feature type="region of interest" description="Disordered" evidence="1">
    <location>
        <begin position="36"/>
        <end position="100"/>
    </location>
</feature>
<keyword evidence="2" id="KW-0472">Membrane</keyword>
<feature type="transmembrane region" description="Helical" evidence="2">
    <location>
        <begin position="6"/>
        <end position="25"/>
    </location>
</feature>
<feature type="region of interest" description="Disordered" evidence="1">
    <location>
        <begin position="128"/>
        <end position="215"/>
    </location>
</feature>
<name>A0AAV4HRH3_9GAST</name>
<reference evidence="3 4" key="1">
    <citation type="journal article" date="2021" name="Elife">
        <title>Chloroplast acquisition without the gene transfer in kleptoplastic sea slugs, Plakobranchus ocellatus.</title>
        <authorList>
            <person name="Maeda T."/>
            <person name="Takahashi S."/>
            <person name="Yoshida T."/>
            <person name="Shimamura S."/>
            <person name="Takaki Y."/>
            <person name="Nagai Y."/>
            <person name="Toyoda A."/>
            <person name="Suzuki Y."/>
            <person name="Arimoto A."/>
            <person name="Ishii H."/>
            <person name="Satoh N."/>
            <person name="Nishiyama T."/>
            <person name="Hasebe M."/>
            <person name="Maruyama T."/>
            <person name="Minagawa J."/>
            <person name="Obokata J."/>
            <person name="Shigenobu S."/>
        </authorList>
    </citation>
    <scope>NUCLEOTIDE SEQUENCE [LARGE SCALE GENOMIC DNA]</scope>
</reference>
<feature type="compositionally biased region" description="Basic and acidic residues" evidence="1">
    <location>
        <begin position="137"/>
        <end position="149"/>
    </location>
</feature>
<evidence type="ECO:0000256" key="2">
    <source>
        <dbReference type="SAM" id="Phobius"/>
    </source>
</evidence>
<dbReference type="EMBL" id="BMAT01012850">
    <property type="protein sequence ID" value="GFS00467.1"/>
    <property type="molecule type" value="Genomic_DNA"/>
</dbReference>
<evidence type="ECO:0000313" key="4">
    <source>
        <dbReference type="Proteomes" id="UP000762676"/>
    </source>
</evidence>
<feature type="compositionally biased region" description="Basic and acidic residues" evidence="1">
    <location>
        <begin position="60"/>
        <end position="71"/>
    </location>
</feature>
<feature type="compositionally biased region" description="Polar residues" evidence="1">
    <location>
        <begin position="45"/>
        <end position="54"/>
    </location>
</feature>
<keyword evidence="2" id="KW-1133">Transmembrane helix</keyword>
<comment type="caution">
    <text evidence="3">The sequence shown here is derived from an EMBL/GenBank/DDBJ whole genome shotgun (WGS) entry which is preliminary data.</text>
</comment>